<keyword evidence="6 9" id="KW-0067">ATP-binding</keyword>
<evidence type="ECO:0000256" key="1">
    <source>
        <dbReference type="ARBA" id="ARBA00012513"/>
    </source>
</evidence>
<comment type="caution">
    <text evidence="12">The sequence shown here is derived from an EMBL/GenBank/DDBJ whole genome shotgun (WGS) entry which is preliminary data.</text>
</comment>
<comment type="similarity">
    <text evidence="10">Belongs to the protein kinase superfamily.</text>
</comment>
<evidence type="ECO:0000256" key="4">
    <source>
        <dbReference type="ARBA" id="ARBA00022741"/>
    </source>
</evidence>
<dbReference type="Proteomes" id="UP001190700">
    <property type="component" value="Unassembled WGS sequence"/>
</dbReference>
<dbReference type="Gene3D" id="3.30.200.20">
    <property type="entry name" value="Phosphorylase Kinase, domain 1"/>
    <property type="match status" value="1"/>
</dbReference>
<proteinExistence type="inferred from homology"/>
<dbReference type="InterPro" id="IPR008271">
    <property type="entry name" value="Ser/Thr_kinase_AS"/>
</dbReference>
<dbReference type="GO" id="GO:0004674">
    <property type="term" value="F:protein serine/threonine kinase activity"/>
    <property type="evidence" value="ECO:0007669"/>
    <property type="project" value="UniProtKB-KW"/>
</dbReference>
<evidence type="ECO:0000256" key="8">
    <source>
        <dbReference type="ARBA" id="ARBA00048679"/>
    </source>
</evidence>
<protein>
    <recommendedName>
        <fullName evidence="1">non-specific serine/threonine protein kinase</fullName>
        <ecNumber evidence="1">2.7.11.1</ecNumber>
    </recommendedName>
</protein>
<evidence type="ECO:0000256" key="3">
    <source>
        <dbReference type="ARBA" id="ARBA00022679"/>
    </source>
</evidence>
<dbReference type="Gene3D" id="1.10.510.10">
    <property type="entry name" value="Transferase(Phosphotransferase) domain 1"/>
    <property type="match status" value="1"/>
</dbReference>
<organism evidence="12 13">
    <name type="scientific">Cymbomonas tetramitiformis</name>
    <dbReference type="NCBI Taxonomy" id="36881"/>
    <lineage>
        <taxon>Eukaryota</taxon>
        <taxon>Viridiplantae</taxon>
        <taxon>Chlorophyta</taxon>
        <taxon>Pyramimonadophyceae</taxon>
        <taxon>Pyramimonadales</taxon>
        <taxon>Pyramimonadaceae</taxon>
        <taxon>Cymbomonas</taxon>
    </lineage>
</organism>
<comment type="catalytic activity">
    <reaction evidence="7">
        <text>L-threonyl-[protein] + ATP = O-phospho-L-threonyl-[protein] + ADP + H(+)</text>
        <dbReference type="Rhea" id="RHEA:46608"/>
        <dbReference type="Rhea" id="RHEA-COMP:11060"/>
        <dbReference type="Rhea" id="RHEA-COMP:11605"/>
        <dbReference type="ChEBI" id="CHEBI:15378"/>
        <dbReference type="ChEBI" id="CHEBI:30013"/>
        <dbReference type="ChEBI" id="CHEBI:30616"/>
        <dbReference type="ChEBI" id="CHEBI:61977"/>
        <dbReference type="ChEBI" id="CHEBI:456216"/>
        <dbReference type="EC" id="2.7.11.1"/>
    </reaction>
</comment>
<keyword evidence="5" id="KW-0418">Kinase</keyword>
<evidence type="ECO:0000256" key="9">
    <source>
        <dbReference type="PROSITE-ProRule" id="PRU10141"/>
    </source>
</evidence>
<keyword evidence="2 10" id="KW-0723">Serine/threonine-protein kinase</keyword>
<evidence type="ECO:0000313" key="12">
    <source>
        <dbReference type="EMBL" id="KAK3260911.1"/>
    </source>
</evidence>
<dbReference type="PANTHER" id="PTHR24363">
    <property type="entry name" value="SERINE/THREONINE PROTEIN KINASE"/>
    <property type="match status" value="1"/>
</dbReference>
<sequence length="221" mass="24031">MRTCMEIARHCNFQGSSGSSGKGYLQPGELLQNKYQIKRELGEGSNGITYEAEVVSEGPEKGSLVAVKALSLVKSRDWKAVELFERESRVLATLKHPSIPAYLDYFEVDSEEDRVFYLVQCIAPGTTLEAMVESGWRPTEAEAVRIAVELLNIIAYLESLRPPVVHRDIKPQNILIDGEGGGVSLVDFGAVAPTALGGGSTIVGTYGCARASRLARKYPVL</sequence>
<evidence type="ECO:0000256" key="7">
    <source>
        <dbReference type="ARBA" id="ARBA00047899"/>
    </source>
</evidence>
<dbReference type="EC" id="2.7.11.1" evidence="1"/>
<keyword evidence="3" id="KW-0808">Transferase</keyword>
<evidence type="ECO:0000313" key="13">
    <source>
        <dbReference type="Proteomes" id="UP001190700"/>
    </source>
</evidence>
<dbReference type="InterPro" id="IPR000719">
    <property type="entry name" value="Prot_kinase_dom"/>
</dbReference>
<dbReference type="SUPFAM" id="SSF56112">
    <property type="entry name" value="Protein kinase-like (PK-like)"/>
    <property type="match status" value="1"/>
</dbReference>
<reference evidence="12 13" key="1">
    <citation type="journal article" date="2015" name="Genome Biol. Evol.">
        <title>Comparative Genomics of a Bacterivorous Green Alga Reveals Evolutionary Causalities and Consequences of Phago-Mixotrophic Mode of Nutrition.</title>
        <authorList>
            <person name="Burns J.A."/>
            <person name="Paasch A."/>
            <person name="Narechania A."/>
            <person name="Kim E."/>
        </authorList>
    </citation>
    <scope>NUCLEOTIDE SEQUENCE [LARGE SCALE GENOMIC DNA]</scope>
    <source>
        <strain evidence="12 13">PLY_AMNH</strain>
    </source>
</reference>
<keyword evidence="13" id="KW-1185">Reference proteome</keyword>
<dbReference type="GO" id="GO:0005524">
    <property type="term" value="F:ATP binding"/>
    <property type="evidence" value="ECO:0007669"/>
    <property type="project" value="UniProtKB-UniRule"/>
</dbReference>
<dbReference type="PROSITE" id="PS50011">
    <property type="entry name" value="PROTEIN_KINASE_DOM"/>
    <property type="match status" value="1"/>
</dbReference>
<accession>A0AAE0KU81</accession>
<dbReference type="PROSITE" id="PS00108">
    <property type="entry name" value="PROTEIN_KINASE_ST"/>
    <property type="match status" value="1"/>
</dbReference>
<keyword evidence="4 9" id="KW-0547">Nucleotide-binding</keyword>
<dbReference type="Pfam" id="PF00069">
    <property type="entry name" value="Pkinase"/>
    <property type="match status" value="1"/>
</dbReference>
<dbReference type="PROSITE" id="PS00107">
    <property type="entry name" value="PROTEIN_KINASE_ATP"/>
    <property type="match status" value="1"/>
</dbReference>
<evidence type="ECO:0000256" key="5">
    <source>
        <dbReference type="ARBA" id="ARBA00022777"/>
    </source>
</evidence>
<comment type="catalytic activity">
    <reaction evidence="8">
        <text>L-seryl-[protein] + ATP = O-phospho-L-seryl-[protein] + ADP + H(+)</text>
        <dbReference type="Rhea" id="RHEA:17989"/>
        <dbReference type="Rhea" id="RHEA-COMP:9863"/>
        <dbReference type="Rhea" id="RHEA-COMP:11604"/>
        <dbReference type="ChEBI" id="CHEBI:15378"/>
        <dbReference type="ChEBI" id="CHEBI:29999"/>
        <dbReference type="ChEBI" id="CHEBI:30616"/>
        <dbReference type="ChEBI" id="CHEBI:83421"/>
        <dbReference type="ChEBI" id="CHEBI:456216"/>
        <dbReference type="EC" id="2.7.11.1"/>
    </reaction>
</comment>
<dbReference type="EMBL" id="LGRX02017324">
    <property type="protein sequence ID" value="KAK3260911.1"/>
    <property type="molecule type" value="Genomic_DNA"/>
</dbReference>
<dbReference type="InterPro" id="IPR017441">
    <property type="entry name" value="Protein_kinase_ATP_BS"/>
</dbReference>
<name>A0AAE0KU81_9CHLO</name>
<feature type="domain" description="Protein kinase" evidence="11">
    <location>
        <begin position="35"/>
        <end position="221"/>
    </location>
</feature>
<evidence type="ECO:0000256" key="2">
    <source>
        <dbReference type="ARBA" id="ARBA00022527"/>
    </source>
</evidence>
<gene>
    <name evidence="12" type="ORF">CYMTET_30159</name>
</gene>
<dbReference type="PANTHER" id="PTHR24363:SF0">
    <property type="entry name" value="SERINE_THREONINE KINASE LIKE DOMAIN CONTAINING 1"/>
    <property type="match status" value="1"/>
</dbReference>
<evidence type="ECO:0000256" key="6">
    <source>
        <dbReference type="ARBA" id="ARBA00022840"/>
    </source>
</evidence>
<dbReference type="SMART" id="SM00220">
    <property type="entry name" value="S_TKc"/>
    <property type="match status" value="1"/>
</dbReference>
<feature type="binding site" evidence="9">
    <location>
        <position position="68"/>
    </location>
    <ligand>
        <name>ATP</name>
        <dbReference type="ChEBI" id="CHEBI:30616"/>
    </ligand>
</feature>
<dbReference type="AlphaFoldDB" id="A0AAE0KU81"/>
<evidence type="ECO:0000259" key="11">
    <source>
        <dbReference type="PROSITE" id="PS50011"/>
    </source>
</evidence>
<evidence type="ECO:0000256" key="10">
    <source>
        <dbReference type="RuleBase" id="RU000304"/>
    </source>
</evidence>
<dbReference type="InterPro" id="IPR011009">
    <property type="entry name" value="Kinase-like_dom_sf"/>
</dbReference>